<keyword evidence="1" id="KW-1133">Transmembrane helix</keyword>
<evidence type="ECO:0000313" key="3">
    <source>
        <dbReference type="Proteomes" id="UP001221898"/>
    </source>
</evidence>
<accession>A0AAD7SNL7</accession>
<dbReference type="Proteomes" id="UP001221898">
    <property type="component" value="Unassembled WGS sequence"/>
</dbReference>
<keyword evidence="3" id="KW-1185">Reference proteome</keyword>
<keyword evidence="1" id="KW-0812">Transmembrane</keyword>
<dbReference type="EMBL" id="JAINUG010000045">
    <property type="protein sequence ID" value="KAJ8405984.1"/>
    <property type="molecule type" value="Genomic_DNA"/>
</dbReference>
<sequence>MREINHCNLRLGLWFGFGHAPCKIEKNNTPSHLLHTVQCFRLPSPLIISRLKNVRLVFMLKNPHPFSGVDNTDTVWLQHPTKMAAPCMELLRSVAVRAYSFGSHQKFLCRRVHCSHSITLMCAKTEPHKTTEEPNKEQPEYIPKKKAKNPMMKIGYAWIIGLPSGIIGFILAKREVDKNRLKQLRIRQRMKRSNEGVYESDRFKTVQKIE</sequence>
<proteinExistence type="predicted"/>
<organism evidence="2 3">
    <name type="scientific">Aldrovandia affinis</name>
    <dbReference type="NCBI Taxonomy" id="143900"/>
    <lineage>
        <taxon>Eukaryota</taxon>
        <taxon>Metazoa</taxon>
        <taxon>Chordata</taxon>
        <taxon>Craniata</taxon>
        <taxon>Vertebrata</taxon>
        <taxon>Euteleostomi</taxon>
        <taxon>Actinopterygii</taxon>
        <taxon>Neopterygii</taxon>
        <taxon>Teleostei</taxon>
        <taxon>Notacanthiformes</taxon>
        <taxon>Halosauridae</taxon>
        <taxon>Aldrovandia</taxon>
    </lineage>
</organism>
<reference evidence="2" key="1">
    <citation type="journal article" date="2023" name="Science">
        <title>Genome structures resolve the early diversification of teleost fishes.</title>
        <authorList>
            <person name="Parey E."/>
            <person name="Louis A."/>
            <person name="Montfort J."/>
            <person name="Bouchez O."/>
            <person name="Roques C."/>
            <person name="Iampietro C."/>
            <person name="Lluch J."/>
            <person name="Castinel A."/>
            <person name="Donnadieu C."/>
            <person name="Desvignes T."/>
            <person name="Floi Bucao C."/>
            <person name="Jouanno E."/>
            <person name="Wen M."/>
            <person name="Mejri S."/>
            <person name="Dirks R."/>
            <person name="Jansen H."/>
            <person name="Henkel C."/>
            <person name="Chen W.J."/>
            <person name="Zahm M."/>
            <person name="Cabau C."/>
            <person name="Klopp C."/>
            <person name="Thompson A.W."/>
            <person name="Robinson-Rechavi M."/>
            <person name="Braasch I."/>
            <person name="Lecointre G."/>
            <person name="Bobe J."/>
            <person name="Postlethwait J.H."/>
            <person name="Berthelot C."/>
            <person name="Roest Crollius H."/>
            <person name="Guiguen Y."/>
        </authorList>
    </citation>
    <scope>NUCLEOTIDE SEQUENCE</scope>
    <source>
        <strain evidence="2">NC1722</strain>
    </source>
</reference>
<dbReference type="AlphaFoldDB" id="A0AAD7SNL7"/>
<protein>
    <submittedName>
        <fullName evidence="2">Uncharacterized protein</fullName>
    </submittedName>
</protein>
<dbReference type="InterPro" id="IPR031833">
    <property type="entry name" value="DUF4748"/>
</dbReference>
<name>A0AAD7SNL7_9TELE</name>
<evidence type="ECO:0000256" key="1">
    <source>
        <dbReference type="SAM" id="Phobius"/>
    </source>
</evidence>
<dbReference type="Pfam" id="PF15932">
    <property type="entry name" value="DUF4748"/>
    <property type="match status" value="1"/>
</dbReference>
<gene>
    <name evidence="2" type="ORF">AAFF_G00308720</name>
</gene>
<feature type="transmembrane region" description="Helical" evidence="1">
    <location>
        <begin position="154"/>
        <end position="172"/>
    </location>
</feature>
<comment type="caution">
    <text evidence="2">The sequence shown here is derived from an EMBL/GenBank/DDBJ whole genome shotgun (WGS) entry which is preliminary data.</text>
</comment>
<evidence type="ECO:0000313" key="2">
    <source>
        <dbReference type="EMBL" id="KAJ8405984.1"/>
    </source>
</evidence>
<keyword evidence="1" id="KW-0472">Membrane</keyword>